<evidence type="ECO:0000313" key="1">
    <source>
        <dbReference type="EMBL" id="KKM03238.1"/>
    </source>
</evidence>
<reference evidence="1" key="1">
    <citation type="journal article" date="2015" name="Nature">
        <title>Complex archaea that bridge the gap between prokaryotes and eukaryotes.</title>
        <authorList>
            <person name="Spang A."/>
            <person name="Saw J.H."/>
            <person name="Jorgensen S.L."/>
            <person name="Zaremba-Niedzwiedzka K."/>
            <person name="Martijn J."/>
            <person name="Lind A.E."/>
            <person name="van Eijk R."/>
            <person name="Schleper C."/>
            <person name="Guy L."/>
            <person name="Ettema T.J."/>
        </authorList>
    </citation>
    <scope>NUCLEOTIDE SEQUENCE</scope>
</reference>
<dbReference type="InterPro" id="IPR011989">
    <property type="entry name" value="ARM-like"/>
</dbReference>
<proteinExistence type="predicted"/>
<comment type="caution">
    <text evidence="1">The sequence shown here is derived from an EMBL/GenBank/DDBJ whole genome shotgun (WGS) entry which is preliminary data.</text>
</comment>
<organism evidence="1">
    <name type="scientific">marine sediment metagenome</name>
    <dbReference type="NCBI Taxonomy" id="412755"/>
    <lineage>
        <taxon>unclassified sequences</taxon>
        <taxon>metagenomes</taxon>
        <taxon>ecological metagenomes</taxon>
    </lineage>
</organism>
<accession>A0A0F9JWE2</accession>
<dbReference type="EMBL" id="LAZR01016730">
    <property type="protein sequence ID" value="KKM03238.1"/>
    <property type="molecule type" value="Genomic_DNA"/>
</dbReference>
<dbReference type="Gene3D" id="1.25.10.10">
    <property type="entry name" value="Leucine-rich Repeat Variant"/>
    <property type="match status" value="1"/>
</dbReference>
<name>A0A0F9JWE2_9ZZZZ</name>
<gene>
    <name evidence="1" type="ORF">LCGC14_1776460</name>
</gene>
<protein>
    <submittedName>
        <fullName evidence="1">Uncharacterized protein</fullName>
    </submittedName>
</protein>
<dbReference type="AlphaFoldDB" id="A0A0F9JWE2"/>
<dbReference type="SUPFAM" id="SSF48371">
    <property type="entry name" value="ARM repeat"/>
    <property type="match status" value="1"/>
</dbReference>
<dbReference type="InterPro" id="IPR016024">
    <property type="entry name" value="ARM-type_fold"/>
</dbReference>
<sequence length="172" mass="19855">MTIKEFKIQLALGSLTYTALRALATSPKTHKKILDKLSTDEEWNVRVAVASNINTPLDVLKNMTQAEVSLIRWTARETIKCIKTMKRKSKKNQNKRKKKETIFDPYTIRLRYNQKGAEMSKLELIAKIREKIGEVEKKCDHSGNCVIRYSEVVKILNSIKDEVFISSFDGEY</sequence>